<dbReference type="AlphaFoldDB" id="A0A1B8GWQ0"/>
<keyword evidence="3" id="KW-1185">Reference proteome</keyword>
<organism evidence="2 3">
    <name type="scientific">Pseudogymnoascus verrucosus</name>
    <dbReference type="NCBI Taxonomy" id="342668"/>
    <lineage>
        <taxon>Eukaryota</taxon>
        <taxon>Fungi</taxon>
        <taxon>Dikarya</taxon>
        <taxon>Ascomycota</taxon>
        <taxon>Pezizomycotina</taxon>
        <taxon>Leotiomycetes</taxon>
        <taxon>Thelebolales</taxon>
        <taxon>Thelebolaceae</taxon>
        <taxon>Pseudogymnoascus</taxon>
    </lineage>
</organism>
<accession>A0A1B8GWQ0</accession>
<evidence type="ECO:0000256" key="1">
    <source>
        <dbReference type="SAM" id="MobiDB-lite"/>
    </source>
</evidence>
<name>A0A1B8GWQ0_9PEZI</name>
<gene>
    <name evidence="2" type="ORF">VE01_01408</name>
</gene>
<evidence type="ECO:0000313" key="3">
    <source>
        <dbReference type="Proteomes" id="UP000091956"/>
    </source>
</evidence>
<reference evidence="2 3" key="1">
    <citation type="submission" date="2016-03" db="EMBL/GenBank/DDBJ databases">
        <title>Comparative genomics of Pseudogymnoascus destructans, the fungus causing white-nose syndrome of bats.</title>
        <authorList>
            <person name="Palmer J.M."/>
            <person name="Drees K.P."/>
            <person name="Foster J.T."/>
            <person name="Lindner D.L."/>
        </authorList>
    </citation>
    <scope>NUCLEOTIDE SEQUENCE [LARGE SCALE GENOMIC DNA]</scope>
    <source>
        <strain evidence="2 3">UAMH 10579</strain>
    </source>
</reference>
<dbReference type="Proteomes" id="UP000091956">
    <property type="component" value="Unassembled WGS sequence"/>
</dbReference>
<feature type="compositionally biased region" description="Polar residues" evidence="1">
    <location>
        <begin position="10"/>
        <end position="37"/>
    </location>
</feature>
<proteinExistence type="predicted"/>
<evidence type="ECO:0000313" key="2">
    <source>
        <dbReference type="EMBL" id="OBU00258.1"/>
    </source>
</evidence>
<dbReference type="GeneID" id="28834794"/>
<sequence length="107" mass="11521">MLLSKYPYTASHSSPPLKNLRVSSPQKRAANLSSIHNPTREELSISHEDPGNPCLHASTPTFLRRNSVRPTTDTSASVASRANNVPCHSWAVEARAPTGCGKDVCLA</sequence>
<reference evidence="3" key="2">
    <citation type="journal article" date="2018" name="Nat. Commun.">
        <title>Extreme sensitivity to ultraviolet light in the fungal pathogen causing white-nose syndrome of bats.</title>
        <authorList>
            <person name="Palmer J.M."/>
            <person name="Drees K.P."/>
            <person name="Foster J.T."/>
            <person name="Lindner D.L."/>
        </authorList>
    </citation>
    <scope>NUCLEOTIDE SEQUENCE [LARGE SCALE GENOMIC DNA]</scope>
    <source>
        <strain evidence="3">UAMH 10579</strain>
    </source>
</reference>
<protein>
    <submittedName>
        <fullName evidence="2">Uncharacterized protein</fullName>
    </submittedName>
</protein>
<dbReference type="RefSeq" id="XP_018133990.1">
    <property type="nucleotide sequence ID" value="XM_018270930.1"/>
</dbReference>
<dbReference type="EMBL" id="KV460209">
    <property type="protein sequence ID" value="OBU00258.1"/>
    <property type="molecule type" value="Genomic_DNA"/>
</dbReference>
<feature type="region of interest" description="Disordered" evidence="1">
    <location>
        <begin position="1"/>
        <end position="59"/>
    </location>
</feature>
<feature type="compositionally biased region" description="Basic and acidic residues" evidence="1">
    <location>
        <begin position="38"/>
        <end position="50"/>
    </location>
</feature>